<protein>
    <submittedName>
        <fullName evidence="1">Uncharacterized protein</fullName>
    </submittedName>
</protein>
<organism evidence="1 2">
    <name type="scientific">Agaricus bisporus var. burnettii (strain JB137-S8 / ATCC MYA-4627 / FGSC 10392)</name>
    <name type="common">White button mushroom</name>
    <dbReference type="NCBI Taxonomy" id="597362"/>
    <lineage>
        <taxon>Eukaryota</taxon>
        <taxon>Fungi</taxon>
        <taxon>Dikarya</taxon>
        <taxon>Basidiomycota</taxon>
        <taxon>Agaricomycotina</taxon>
        <taxon>Agaricomycetes</taxon>
        <taxon>Agaricomycetidae</taxon>
        <taxon>Agaricales</taxon>
        <taxon>Agaricineae</taxon>
        <taxon>Agaricaceae</taxon>
        <taxon>Agaricus</taxon>
    </lineage>
</organism>
<sequence>MATAWFVETRSVVHELQLEDWAQTMFYYHDHRPLDASQRSLRTLAGGLFAFGSRPQDLIPEKLPVAERSAISQSVELGVTYSQVADEGAGDKDCDTPFLVSTS</sequence>
<dbReference type="AlphaFoldDB" id="K5X6N2"/>
<dbReference type="KEGG" id="abp:AGABI1DRAFT114438"/>
<dbReference type="EMBL" id="JH971391">
    <property type="protein sequence ID" value="EKM78873.1"/>
    <property type="molecule type" value="Genomic_DNA"/>
</dbReference>
<accession>K5X6N2</accession>
<evidence type="ECO:0000313" key="1">
    <source>
        <dbReference type="EMBL" id="EKM78873.1"/>
    </source>
</evidence>
<dbReference type="RefSeq" id="XP_007330653.1">
    <property type="nucleotide sequence ID" value="XM_007330591.1"/>
</dbReference>
<dbReference type="Proteomes" id="UP000008493">
    <property type="component" value="Unassembled WGS sequence"/>
</dbReference>
<keyword evidence="2" id="KW-1185">Reference proteome</keyword>
<proteinExistence type="predicted"/>
<dbReference type="HOGENOM" id="CLU_2262933_0_0_1"/>
<gene>
    <name evidence="1" type="ORF">AGABI1DRAFT_114438</name>
</gene>
<name>K5X6N2_AGABU</name>
<dbReference type="InParanoid" id="K5X6N2"/>
<evidence type="ECO:0000313" key="2">
    <source>
        <dbReference type="Proteomes" id="UP000008493"/>
    </source>
</evidence>
<dbReference type="GeneID" id="18824334"/>
<reference evidence="2" key="1">
    <citation type="journal article" date="2012" name="Proc. Natl. Acad. Sci. U.S.A.">
        <title>Genome sequence of the button mushroom Agaricus bisporus reveals mechanisms governing adaptation to a humic-rich ecological niche.</title>
        <authorList>
            <person name="Morin E."/>
            <person name="Kohler A."/>
            <person name="Baker A.R."/>
            <person name="Foulongne-Oriol M."/>
            <person name="Lombard V."/>
            <person name="Nagy L.G."/>
            <person name="Ohm R.A."/>
            <person name="Patyshakuliyeva A."/>
            <person name="Brun A."/>
            <person name="Aerts A.L."/>
            <person name="Bailey A.M."/>
            <person name="Billette C."/>
            <person name="Coutinho P.M."/>
            <person name="Deakin G."/>
            <person name="Doddapaneni H."/>
            <person name="Floudas D."/>
            <person name="Grimwood J."/>
            <person name="Hilden K."/>
            <person name="Kuees U."/>
            <person name="LaButti K.M."/>
            <person name="Lapidus A."/>
            <person name="Lindquist E.A."/>
            <person name="Lucas S.M."/>
            <person name="Murat C."/>
            <person name="Riley R.W."/>
            <person name="Salamov A.A."/>
            <person name="Schmutz J."/>
            <person name="Subramanian V."/>
            <person name="Woesten H.A.B."/>
            <person name="Xu J."/>
            <person name="Eastwood D.C."/>
            <person name="Foster G.D."/>
            <person name="Sonnenberg A.S."/>
            <person name="Cullen D."/>
            <person name="de Vries R.P."/>
            <person name="Lundell T."/>
            <person name="Hibbett D.S."/>
            <person name="Henrissat B."/>
            <person name="Burton K.S."/>
            <person name="Kerrigan R.W."/>
            <person name="Challen M.P."/>
            <person name="Grigoriev I.V."/>
            <person name="Martin F."/>
        </authorList>
    </citation>
    <scope>NUCLEOTIDE SEQUENCE [LARGE SCALE GENOMIC DNA]</scope>
    <source>
        <strain evidence="2">JB137-S8 / ATCC MYA-4627 / FGSC 10392</strain>
    </source>
</reference>